<evidence type="ECO:0000313" key="9">
    <source>
        <dbReference type="Proteomes" id="UP000238801"/>
    </source>
</evidence>
<dbReference type="PROSITE" id="PS51007">
    <property type="entry name" value="CYTC"/>
    <property type="match status" value="1"/>
</dbReference>
<accession>A0A2T0X409</accession>
<dbReference type="InterPro" id="IPR036909">
    <property type="entry name" value="Cyt_c-like_dom_sf"/>
</dbReference>
<keyword evidence="9" id="KW-1185">Reference proteome</keyword>
<dbReference type="AlphaFoldDB" id="A0A2T0X409"/>
<evidence type="ECO:0000256" key="2">
    <source>
        <dbReference type="ARBA" id="ARBA00022617"/>
    </source>
</evidence>
<feature type="domain" description="Cytochrome c" evidence="7">
    <location>
        <begin position="73"/>
        <end position="172"/>
    </location>
</feature>
<dbReference type="InterPro" id="IPR009056">
    <property type="entry name" value="Cyt_c-like_dom"/>
</dbReference>
<keyword evidence="1" id="KW-0813">Transport</keyword>
<dbReference type="PANTHER" id="PTHR11961">
    <property type="entry name" value="CYTOCHROME C"/>
    <property type="match status" value="1"/>
</dbReference>
<keyword evidence="4" id="KW-0249">Electron transport</keyword>
<keyword evidence="5 6" id="KW-0408">Iron</keyword>
<dbReference type="EMBL" id="PVTT01000002">
    <property type="protein sequence ID" value="PRY93683.1"/>
    <property type="molecule type" value="Genomic_DNA"/>
</dbReference>
<reference evidence="8 9" key="1">
    <citation type="submission" date="2018-03" db="EMBL/GenBank/DDBJ databases">
        <title>Genomic Encyclopedia of Archaeal and Bacterial Type Strains, Phase II (KMG-II): from individual species to whole genera.</title>
        <authorList>
            <person name="Goeker M."/>
        </authorList>
    </citation>
    <scope>NUCLEOTIDE SEQUENCE [LARGE SCALE GENOMIC DNA]</scope>
    <source>
        <strain evidence="8 9">DSM 29318</strain>
    </source>
</reference>
<evidence type="ECO:0000256" key="1">
    <source>
        <dbReference type="ARBA" id="ARBA00022448"/>
    </source>
</evidence>
<proteinExistence type="predicted"/>
<protein>
    <submittedName>
        <fullName evidence="8">Cytochrome c</fullName>
    </submittedName>
</protein>
<organism evidence="8 9">
    <name type="scientific">Hasllibacter halocynthiae</name>
    <dbReference type="NCBI Taxonomy" id="595589"/>
    <lineage>
        <taxon>Bacteria</taxon>
        <taxon>Pseudomonadati</taxon>
        <taxon>Pseudomonadota</taxon>
        <taxon>Alphaproteobacteria</taxon>
        <taxon>Rhodobacterales</taxon>
        <taxon>Roseobacteraceae</taxon>
        <taxon>Hasllibacter</taxon>
    </lineage>
</organism>
<evidence type="ECO:0000256" key="6">
    <source>
        <dbReference type="PROSITE-ProRule" id="PRU00433"/>
    </source>
</evidence>
<gene>
    <name evidence="8" type="ORF">BCF33_2565</name>
</gene>
<evidence type="ECO:0000256" key="4">
    <source>
        <dbReference type="ARBA" id="ARBA00022982"/>
    </source>
</evidence>
<evidence type="ECO:0000256" key="5">
    <source>
        <dbReference type="ARBA" id="ARBA00023004"/>
    </source>
</evidence>
<comment type="caution">
    <text evidence="8">The sequence shown here is derived from an EMBL/GenBank/DDBJ whole genome shotgun (WGS) entry which is preliminary data.</text>
</comment>
<keyword evidence="2 6" id="KW-0349">Heme</keyword>
<evidence type="ECO:0000256" key="3">
    <source>
        <dbReference type="ARBA" id="ARBA00022723"/>
    </source>
</evidence>
<name>A0A2T0X409_9RHOB</name>
<dbReference type="PRINTS" id="PR00604">
    <property type="entry name" value="CYTCHRMECIAB"/>
</dbReference>
<keyword evidence="3 6" id="KW-0479">Metal-binding</keyword>
<sequence>MFDTMTLTKLVGGFCGALLIFLLGGWAAETLYHTGGDHYGDEVHQAYVIPLPDAGAEEEAVEEVAFDVVYASADADAGGRIWNQCRACHAMEPGVNGTGPTLAGIVGREQAAVSEYAYSSAFAELDGVWTPENLSHFLENPSGWVPGTKMTYSGIGDVEDRANIIAWLEAEG</sequence>
<dbReference type="InterPro" id="IPR002327">
    <property type="entry name" value="Cyt_c_1A/1B"/>
</dbReference>
<dbReference type="OrthoDB" id="9805828at2"/>
<dbReference type="GO" id="GO:0009055">
    <property type="term" value="F:electron transfer activity"/>
    <property type="evidence" value="ECO:0007669"/>
    <property type="project" value="InterPro"/>
</dbReference>
<dbReference type="RefSeq" id="WP_106161246.1">
    <property type="nucleotide sequence ID" value="NZ_PVTT01000002.1"/>
</dbReference>
<dbReference type="SUPFAM" id="SSF46626">
    <property type="entry name" value="Cytochrome c"/>
    <property type="match status" value="1"/>
</dbReference>
<evidence type="ECO:0000313" key="8">
    <source>
        <dbReference type="EMBL" id="PRY93683.1"/>
    </source>
</evidence>
<dbReference type="Proteomes" id="UP000238801">
    <property type="component" value="Unassembled WGS sequence"/>
</dbReference>
<dbReference type="Gene3D" id="1.10.760.10">
    <property type="entry name" value="Cytochrome c-like domain"/>
    <property type="match status" value="1"/>
</dbReference>
<evidence type="ECO:0000259" key="7">
    <source>
        <dbReference type="PROSITE" id="PS51007"/>
    </source>
</evidence>
<dbReference type="GO" id="GO:0046872">
    <property type="term" value="F:metal ion binding"/>
    <property type="evidence" value="ECO:0007669"/>
    <property type="project" value="UniProtKB-KW"/>
</dbReference>
<dbReference type="GO" id="GO:0020037">
    <property type="term" value="F:heme binding"/>
    <property type="evidence" value="ECO:0007669"/>
    <property type="project" value="InterPro"/>
</dbReference>